<dbReference type="SUPFAM" id="SSF55620">
    <property type="entry name" value="Tetrahydrobiopterin biosynthesis enzymes-like"/>
    <property type="match status" value="1"/>
</dbReference>
<dbReference type="GO" id="GO:0046654">
    <property type="term" value="P:tetrahydrofolate biosynthetic process"/>
    <property type="evidence" value="ECO:0007669"/>
    <property type="project" value="UniProtKB-UniRule"/>
</dbReference>
<evidence type="ECO:0000259" key="7">
    <source>
        <dbReference type="SMART" id="SM00905"/>
    </source>
</evidence>
<evidence type="ECO:0000313" key="9">
    <source>
        <dbReference type="Proteomes" id="UP000228680"/>
    </source>
</evidence>
<dbReference type="GO" id="GO:0005737">
    <property type="term" value="C:cytoplasm"/>
    <property type="evidence" value="ECO:0007669"/>
    <property type="project" value="TreeGrafter"/>
</dbReference>
<dbReference type="Pfam" id="PF02152">
    <property type="entry name" value="FolB"/>
    <property type="match status" value="1"/>
</dbReference>
<evidence type="ECO:0000256" key="3">
    <source>
        <dbReference type="ARBA" id="ARBA00005708"/>
    </source>
</evidence>
<comment type="similarity">
    <text evidence="3 6">Belongs to the DHNA family.</text>
</comment>
<dbReference type="GO" id="GO:0046656">
    <property type="term" value="P:folic acid biosynthetic process"/>
    <property type="evidence" value="ECO:0007669"/>
    <property type="project" value="UniProtKB-UniRule"/>
</dbReference>
<sequence length="121" mass="13505">MDKIYLNDMQFYGYHGVLPEETVLGQLFRITVEMAVDLKRAGETDALDATVNYAEVYELCKAIAEGEPYQLIESVAEKIADAILKNYSQQVKGCKVLVVKPTPPIRGHYHSVAVEITRGTL</sequence>
<dbReference type="RefSeq" id="WP_100354586.1">
    <property type="nucleotide sequence ID" value="NZ_PCGR01000006.1"/>
</dbReference>
<dbReference type="PANTHER" id="PTHR42844">
    <property type="entry name" value="DIHYDRONEOPTERIN ALDOLASE 1-RELATED"/>
    <property type="match status" value="1"/>
</dbReference>
<dbReference type="GO" id="GO:0004150">
    <property type="term" value="F:dihydroneopterin aldolase activity"/>
    <property type="evidence" value="ECO:0007669"/>
    <property type="project" value="UniProtKB-UniRule"/>
</dbReference>
<dbReference type="AlphaFoldDB" id="A0A2M9EWS1"/>
<dbReference type="Gene3D" id="3.30.1130.10">
    <property type="match status" value="1"/>
</dbReference>
<dbReference type="FunFam" id="3.30.1130.10:FF:000003">
    <property type="entry name" value="7,8-dihydroneopterin aldolase"/>
    <property type="match status" value="1"/>
</dbReference>
<dbReference type="InterPro" id="IPR006157">
    <property type="entry name" value="FolB_dom"/>
</dbReference>
<name>A0A2M9EWS1_9BACL</name>
<gene>
    <name evidence="8" type="primary">folB</name>
    <name evidence="8" type="ORF">CQS04_13245</name>
</gene>
<dbReference type="NCBIfam" id="TIGR00526">
    <property type="entry name" value="folB_dom"/>
    <property type="match status" value="1"/>
</dbReference>
<dbReference type="NCBIfam" id="TIGR00525">
    <property type="entry name" value="folB"/>
    <property type="match status" value="1"/>
</dbReference>
<dbReference type="EC" id="4.1.2.25" evidence="6"/>
<keyword evidence="5 6" id="KW-0456">Lyase</keyword>
<dbReference type="InterPro" id="IPR006156">
    <property type="entry name" value="Dihydroneopterin_aldolase"/>
</dbReference>
<evidence type="ECO:0000256" key="2">
    <source>
        <dbReference type="ARBA" id="ARBA00005013"/>
    </source>
</evidence>
<dbReference type="InterPro" id="IPR043133">
    <property type="entry name" value="GTP-CH-I_C/QueF"/>
</dbReference>
<organism evidence="8 9">
    <name type="scientific">Chryseomicrobium excrementi</name>
    <dbReference type="NCBI Taxonomy" id="2041346"/>
    <lineage>
        <taxon>Bacteria</taxon>
        <taxon>Bacillati</taxon>
        <taxon>Bacillota</taxon>
        <taxon>Bacilli</taxon>
        <taxon>Bacillales</taxon>
        <taxon>Caryophanaceae</taxon>
        <taxon>Chryseomicrobium</taxon>
    </lineage>
</organism>
<reference evidence="8 9" key="1">
    <citation type="submission" date="2017-10" db="EMBL/GenBank/DDBJ databases">
        <title>Draft genome of Chryseomicrobium casticus sp. nov.</title>
        <authorList>
            <person name="Chakraborty R."/>
            <person name="Saha T."/>
        </authorList>
    </citation>
    <scope>NUCLEOTIDE SEQUENCE [LARGE SCALE GENOMIC DNA]</scope>
    <source>
        <strain evidence="8 9">ET03</strain>
    </source>
</reference>
<dbReference type="SMART" id="SM00905">
    <property type="entry name" value="FolB"/>
    <property type="match status" value="1"/>
</dbReference>
<dbReference type="OrthoDB" id="9803748at2"/>
<dbReference type="CDD" id="cd00534">
    <property type="entry name" value="DHNA_DHNTPE"/>
    <property type="match status" value="1"/>
</dbReference>
<proteinExistence type="inferred from homology"/>
<comment type="function">
    <text evidence="6">Catalyzes the conversion of 7,8-dihydroneopterin to 6-hydroxymethyl-7,8-dihydropterin.</text>
</comment>
<protein>
    <recommendedName>
        <fullName evidence="6">7,8-dihydroneopterin aldolase</fullName>
        <ecNumber evidence="6">4.1.2.25</ecNumber>
    </recommendedName>
</protein>
<evidence type="ECO:0000256" key="6">
    <source>
        <dbReference type="RuleBase" id="RU362079"/>
    </source>
</evidence>
<evidence type="ECO:0000256" key="1">
    <source>
        <dbReference type="ARBA" id="ARBA00001353"/>
    </source>
</evidence>
<evidence type="ECO:0000256" key="5">
    <source>
        <dbReference type="ARBA" id="ARBA00023239"/>
    </source>
</evidence>
<dbReference type="UniPathway" id="UPA00077">
    <property type="reaction ID" value="UER00154"/>
</dbReference>
<dbReference type="EMBL" id="PCGR01000006">
    <property type="protein sequence ID" value="PJK15659.1"/>
    <property type="molecule type" value="Genomic_DNA"/>
</dbReference>
<comment type="caution">
    <text evidence="8">The sequence shown here is derived from an EMBL/GenBank/DDBJ whole genome shotgun (WGS) entry which is preliminary data.</text>
</comment>
<evidence type="ECO:0000256" key="4">
    <source>
        <dbReference type="ARBA" id="ARBA00022909"/>
    </source>
</evidence>
<feature type="domain" description="Dihydroneopterin aldolase/epimerase" evidence="7">
    <location>
        <begin position="4"/>
        <end position="118"/>
    </location>
</feature>
<comment type="catalytic activity">
    <reaction evidence="1 6">
        <text>7,8-dihydroneopterin = 6-hydroxymethyl-7,8-dihydropterin + glycolaldehyde</text>
        <dbReference type="Rhea" id="RHEA:10540"/>
        <dbReference type="ChEBI" id="CHEBI:17001"/>
        <dbReference type="ChEBI" id="CHEBI:17071"/>
        <dbReference type="ChEBI" id="CHEBI:44841"/>
        <dbReference type="EC" id="4.1.2.25"/>
    </reaction>
</comment>
<dbReference type="PANTHER" id="PTHR42844:SF1">
    <property type="entry name" value="DIHYDRONEOPTERIN ALDOLASE 1-RELATED"/>
    <property type="match status" value="1"/>
</dbReference>
<comment type="pathway">
    <text evidence="2 6">Cofactor biosynthesis; tetrahydrofolate biosynthesis; 2-amino-4-hydroxy-6-hydroxymethyl-7,8-dihydropteridine diphosphate from 7,8-dihydroneopterin triphosphate: step 3/4.</text>
</comment>
<keyword evidence="4 6" id="KW-0289">Folate biosynthesis</keyword>
<keyword evidence="9" id="KW-1185">Reference proteome</keyword>
<accession>A0A2M9EWS1</accession>
<evidence type="ECO:0000313" key="8">
    <source>
        <dbReference type="EMBL" id="PJK15659.1"/>
    </source>
</evidence>
<dbReference type="Proteomes" id="UP000228680">
    <property type="component" value="Unassembled WGS sequence"/>
</dbReference>